<dbReference type="PROSITE" id="PS51257">
    <property type="entry name" value="PROKAR_LIPOPROTEIN"/>
    <property type="match status" value="1"/>
</dbReference>
<proteinExistence type="predicted"/>
<dbReference type="Proteomes" id="UP000659084">
    <property type="component" value="Unassembled WGS sequence"/>
</dbReference>
<protein>
    <submittedName>
        <fullName evidence="3">DcrB-related protein</fullName>
    </submittedName>
</protein>
<comment type="caution">
    <text evidence="3">The sequence shown here is derived from an EMBL/GenBank/DDBJ whole genome shotgun (WGS) entry which is preliminary data.</text>
</comment>
<reference evidence="3" key="1">
    <citation type="submission" date="2020-08" db="EMBL/GenBank/DDBJ databases">
        <title>Food and environmental bacterial isolates.</title>
        <authorList>
            <person name="Richter L."/>
            <person name="Du Plessis E.M."/>
            <person name="Duvenage S."/>
            <person name="Allam M."/>
            <person name="Korsten L."/>
        </authorList>
    </citation>
    <scope>NUCLEOTIDE SEQUENCE</scope>
    <source>
        <strain evidence="3">UPMP2127</strain>
    </source>
</reference>
<dbReference type="Gene3D" id="3.40.1000.10">
    <property type="entry name" value="Mog1/PsbP, alpha/beta/alpha sandwich"/>
    <property type="match status" value="1"/>
</dbReference>
<name>A0AAW3WLP6_SERFO</name>
<evidence type="ECO:0000313" key="4">
    <source>
        <dbReference type="Proteomes" id="UP000659084"/>
    </source>
</evidence>
<dbReference type="RefSeq" id="WP_179252669.1">
    <property type="nucleotide sequence ID" value="NZ_JACBIV010000008.1"/>
</dbReference>
<evidence type="ECO:0000313" key="3">
    <source>
        <dbReference type="EMBL" id="MBC3211894.1"/>
    </source>
</evidence>
<accession>A0AAW3WLP6</accession>
<keyword evidence="2" id="KW-0732">Signal</keyword>
<evidence type="ECO:0000256" key="2">
    <source>
        <dbReference type="SAM" id="SignalP"/>
    </source>
</evidence>
<feature type="region of interest" description="Disordered" evidence="1">
    <location>
        <begin position="24"/>
        <end position="57"/>
    </location>
</feature>
<dbReference type="EMBL" id="JACNYO010000005">
    <property type="protein sequence ID" value="MBC3211894.1"/>
    <property type="molecule type" value="Genomic_DNA"/>
</dbReference>
<feature type="signal peptide" evidence="2">
    <location>
        <begin position="1"/>
        <end position="20"/>
    </location>
</feature>
<organism evidence="3 4">
    <name type="scientific">Serratia fonticola</name>
    <dbReference type="NCBI Taxonomy" id="47917"/>
    <lineage>
        <taxon>Bacteria</taxon>
        <taxon>Pseudomonadati</taxon>
        <taxon>Pseudomonadota</taxon>
        <taxon>Gammaproteobacteria</taxon>
        <taxon>Enterobacterales</taxon>
        <taxon>Yersiniaceae</taxon>
        <taxon>Serratia</taxon>
    </lineage>
</organism>
<feature type="chain" id="PRO_5043711203" evidence="2">
    <location>
        <begin position="21"/>
        <end position="217"/>
    </location>
</feature>
<evidence type="ECO:0000256" key="1">
    <source>
        <dbReference type="SAM" id="MobiDB-lite"/>
    </source>
</evidence>
<sequence>MLKTLAKGAALAVLLTGLVACDNQDSKKPEVPAPAPKPVVTQPVTPAPAPPVEEPKPVPGLNVSLQKGQITFELPLGFSDQTKLSGIINDDKSTIQLFLDSKSRQRTVASEVIPPADMKINTSDAMLKELTQSIITELSDRYQNIKKTKEENFTVGKQKFHRLDTEQTVNGQKLVSTIVLTVFNKRVVTLQLLTPAKTPDLHHALVQRIIDTLTINQ</sequence>
<gene>
    <name evidence="3" type="ORF">H8J20_07065</name>
</gene>
<dbReference type="AlphaFoldDB" id="A0AAW3WLP6"/>